<dbReference type="PANTHER" id="PTHR42755:SF1">
    <property type="entry name" value="3-DEOXY-D-MANNO-OCTULOSONIC ACID TRANSFERASE, MITOCHONDRIAL-RELATED"/>
    <property type="match status" value="1"/>
</dbReference>
<dbReference type="InterPro" id="IPR039901">
    <property type="entry name" value="Kdotransferase"/>
</dbReference>
<keyword evidence="10" id="KW-1185">Reference proteome</keyword>
<keyword evidence="8" id="KW-0472">Membrane</keyword>
<evidence type="ECO:0000256" key="4">
    <source>
        <dbReference type="ARBA" id="ARBA00019077"/>
    </source>
</evidence>
<dbReference type="PANTHER" id="PTHR42755">
    <property type="entry name" value="3-DEOXY-MANNO-OCTULOSONATE CYTIDYLYLTRANSFERASE"/>
    <property type="match status" value="1"/>
</dbReference>
<keyword evidence="8" id="KW-0448">Lipopolysaccharide biosynthesis</keyword>
<reference evidence="9 10" key="1">
    <citation type="journal article" date="2016" name="Environ. Microbiol.">
        <title>New Methyloceanibacter diversity from North Sea sediments includes methanotroph containing solely the soluble methane monooxygenase.</title>
        <authorList>
            <person name="Vekeman B."/>
            <person name="Kerckhof F.M."/>
            <person name="Cremers G."/>
            <person name="de Vos P."/>
            <person name="Vandamme P."/>
            <person name="Boon N."/>
            <person name="Op den Camp H.J."/>
            <person name="Heylen K."/>
        </authorList>
    </citation>
    <scope>NUCLEOTIDE SEQUENCE [LARGE SCALE GENOMIC DNA]</scope>
    <source>
        <strain evidence="9 10">R-67177</strain>
    </source>
</reference>
<evidence type="ECO:0000256" key="7">
    <source>
        <dbReference type="ARBA" id="ARBA00049183"/>
    </source>
</evidence>
<evidence type="ECO:0000256" key="8">
    <source>
        <dbReference type="RuleBase" id="RU365103"/>
    </source>
</evidence>
<name>A0A1E3WAH2_9HYPH</name>
<comment type="subcellular location">
    <subcellularLocation>
        <location evidence="8">Cell membrane</location>
    </subcellularLocation>
</comment>
<keyword evidence="8" id="KW-1003">Cell membrane</keyword>
<dbReference type="AlphaFoldDB" id="A0A1E3WAH2"/>
<evidence type="ECO:0000256" key="1">
    <source>
        <dbReference type="ARBA" id="ARBA00004713"/>
    </source>
</evidence>
<accession>A0A1E3WAH2</accession>
<dbReference type="Proteomes" id="UP000095042">
    <property type="component" value="Unassembled WGS sequence"/>
</dbReference>
<comment type="catalytic activity">
    <reaction evidence="7 8">
        <text>lipid IVA (E. coli) + CMP-3-deoxy-beta-D-manno-octulosonate = alpha-Kdo-(2-&gt;6)-lipid IVA (E. coli) + CMP + H(+)</text>
        <dbReference type="Rhea" id="RHEA:28066"/>
        <dbReference type="ChEBI" id="CHEBI:15378"/>
        <dbReference type="ChEBI" id="CHEBI:58603"/>
        <dbReference type="ChEBI" id="CHEBI:60364"/>
        <dbReference type="ChEBI" id="CHEBI:60377"/>
        <dbReference type="ChEBI" id="CHEBI:85987"/>
        <dbReference type="EC" id="2.4.99.12"/>
    </reaction>
</comment>
<dbReference type="Gene3D" id="3.40.50.2000">
    <property type="entry name" value="Glycogen Phosphorylase B"/>
    <property type="match status" value="1"/>
</dbReference>
<evidence type="ECO:0000256" key="3">
    <source>
        <dbReference type="ARBA" id="ARBA00012621"/>
    </source>
</evidence>
<comment type="caution">
    <text evidence="9">The sequence shown here is derived from an EMBL/GenBank/DDBJ whole genome shotgun (WGS) entry which is preliminary data.</text>
</comment>
<dbReference type="GO" id="GO:0005886">
    <property type="term" value="C:plasma membrane"/>
    <property type="evidence" value="ECO:0007669"/>
    <property type="project" value="UniProtKB-SubCell"/>
</dbReference>
<keyword evidence="5 8" id="KW-0808">Transferase</keyword>
<organism evidence="9 10">
    <name type="scientific">Methyloceanibacter marginalis</name>
    <dbReference type="NCBI Taxonomy" id="1774971"/>
    <lineage>
        <taxon>Bacteria</taxon>
        <taxon>Pseudomonadati</taxon>
        <taxon>Pseudomonadota</taxon>
        <taxon>Alphaproteobacteria</taxon>
        <taxon>Hyphomicrobiales</taxon>
        <taxon>Hyphomicrobiaceae</taxon>
        <taxon>Methyloceanibacter</taxon>
    </lineage>
</organism>
<dbReference type="GO" id="GO:0009245">
    <property type="term" value="P:lipid A biosynthetic process"/>
    <property type="evidence" value="ECO:0007669"/>
    <property type="project" value="TreeGrafter"/>
</dbReference>
<dbReference type="GO" id="GO:0043842">
    <property type="term" value="F:Kdo transferase activity"/>
    <property type="evidence" value="ECO:0007669"/>
    <property type="project" value="UniProtKB-EC"/>
</dbReference>
<gene>
    <name evidence="9" type="ORF">AUC71_13515</name>
</gene>
<evidence type="ECO:0000256" key="6">
    <source>
        <dbReference type="ARBA" id="ARBA00031445"/>
    </source>
</evidence>
<dbReference type="EC" id="2.4.99.12" evidence="3 8"/>
<dbReference type="EMBL" id="LPWD01000234">
    <property type="protein sequence ID" value="ODS02776.1"/>
    <property type="molecule type" value="Genomic_DNA"/>
</dbReference>
<sequence>MSRPIFSAFDLVLAQNDALAERFAQLGAHDARDAGNLKADAPPPPVDDAAKAELAEALSGRPVWLAASTHPGEDEVIGTAHGLMKKALPDLVTIIVPRHPERGAPIGEMLRAKGLSVTLRSGGGLPDATTDVYVADTIGELGLFYALAPVAFIGGSLVTHGGQNPVEAIKLGTAVLTGPNFQNFRDSYGELLKAGGAKDVSDADSLAVAVLGLLQDEAARQQMRMRAEEAVAAMGGALPRTLQAIEPYLPAKATLQHAS</sequence>
<proteinExistence type="inferred from homology"/>
<comment type="similarity">
    <text evidence="2">Belongs to the glycosyltransferase group 1 family. Glycosyltransferase 30 subfamily.</text>
</comment>
<dbReference type="SUPFAM" id="SSF53756">
    <property type="entry name" value="UDP-Glycosyltransferase/glycogen phosphorylase"/>
    <property type="match status" value="1"/>
</dbReference>
<evidence type="ECO:0000256" key="2">
    <source>
        <dbReference type="ARBA" id="ARBA00006380"/>
    </source>
</evidence>
<dbReference type="UniPathway" id="UPA00958"/>
<evidence type="ECO:0000313" key="10">
    <source>
        <dbReference type="Proteomes" id="UP000095042"/>
    </source>
</evidence>
<protein>
    <recommendedName>
        <fullName evidence="4 8">3-deoxy-D-manno-octulosonic acid transferase</fullName>
        <shortName evidence="8">Kdo transferase</shortName>
        <ecNumber evidence="3 8">2.4.99.12</ecNumber>
    </recommendedName>
    <alternativeName>
        <fullName evidence="6 8">Lipid IV(A) 3-deoxy-D-manno-octulosonic acid transferase</fullName>
    </alternativeName>
</protein>
<comment type="pathway">
    <text evidence="1 8">Bacterial outer membrane biogenesis; LPS core biosynthesis.</text>
</comment>
<dbReference type="GO" id="GO:0009244">
    <property type="term" value="P:lipopolysaccharide core region biosynthetic process"/>
    <property type="evidence" value="ECO:0007669"/>
    <property type="project" value="UniProtKB-UniRule"/>
</dbReference>
<comment type="function">
    <text evidence="8">Involved in lipopolysaccharide (LPS) biosynthesis. Catalyzes the transfer of 3-deoxy-D-manno-octulosonate (Kdo) residue(s) from CMP-Kdo to lipid IV(A), the tetraacyldisaccharide-1,4'-bisphosphate precursor of lipid A.</text>
</comment>
<evidence type="ECO:0000313" key="9">
    <source>
        <dbReference type="EMBL" id="ODS02776.1"/>
    </source>
</evidence>
<dbReference type="FunFam" id="3.40.50.2000:FF:000032">
    <property type="entry name" value="3-deoxy-D-manno-octulosonic acid transferase"/>
    <property type="match status" value="1"/>
</dbReference>
<evidence type="ECO:0000256" key="5">
    <source>
        <dbReference type="ARBA" id="ARBA00022679"/>
    </source>
</evidence>